<evidence type="ECO:0000313" key="3">
    <source>
        <dbReference type="Proteomes" id="UP000004324"/>
    </source>
</evidence>
<organism evidence="2 3">
    <name type="scientific">Pelosinus fermentans B4</name>
    <dbReference type="NCBI Taxonomy" id="1149862"/>
    <lineage>
        <taxon>Bacteria</taxon>
        <taxon>Bacillati</taxon>
        <taxon>Bacillota</taxon>
        <taxon>Negativicutes</taxon>
        <taxon>Selenomonadales</taxon>
        <taxon>Sporomusaceae</taxon>
        <taxon>Pelosinus</taxon>
    </lineage>
</organism>
<dbReference type="OrthoDB" id="1706542at2"/>
<dbReference type="InterPro" id="IPR009078">
    <property type="entry name" value="Ferritin-like_SF"/>
</dbReference>
<dbReference type="AlphaFoldDB" id="I9LK26"/>
<dbReference type="EMBL" id="AKVJ01000004">
    <property type="protein sequence ID" value="EIW20781.1"/>
    <property type="molecule type" value="Genomic_DNA"/>
</dbReference>
<name>I9LK26_9FIRM</name>
<dbReference type="Pfam" id="PF07875">
    <property type="entry name" value="Coat_F"/>
    <property type="match status" value="1"/>
</dbReference>
<dbReference type="InterPro" id="IPR012347">
    <property type="entry name" value="Ferritin-like"/>
</dbReference>
<accession>I9LK26</accession>
<dbReference type="SUPFAM" id="SSF47240">
    <property type="entry name" value="Ferritin-like"/>
    <property type="match status" value="1"/>
</dbReference>
<feature type="region of interest" description="Disordered" evidence="1">
    <location>
        <begin position="58"/>
        <end position="96"/>
    </location>
</feature>
<keyword evidence="3" id="KW-1185">Reference proteome</keyword>
<gene>
    <name evidence="2" type="ORF">FB4_1993</name>
</gene>
<feature type="compositionally biased region" description="Polar residues" evidence="1">
    <location>
        <begin position="58"/>
        <end position="68"/>
    </location>
</feature>
<evidence type="ECO:0000256" key="1">
    <source>
        <dbReference type="SAM" id="MobiDB-lite"/>
    </source>
</evidence>
<proteinExistence type="predicted"/>
<feature type="compositionally biased region" description="Low complexity" evidence="1">
    <location>
        <begin position="69"/>
        <end position="96"/>
    </location>
</feature>
<sequence>MTLQLTPKEKSLLEDQKKHEQICVEKYQSYANQAQDPALKQLFNSYAGQEQQHLNTINQMLNGQIPNMTSQQNQQSGQSNSTTTSSSPQGSIASQSDSTLCTDMLMTEKFVSGAYDTAIFEFADPNARQALNHIQKEEQGHGQGLFQYMQSKGMYNTQS</sequence>
<dbReference type="RefSeq" id="WP_007930615.1">
    <property type="nucleotide sequence ID" value="NZ_AKVJ01000004.1"/>
</dbReference>
<dbReference type="Gene3D" id="1.20.1260.10">
    <property type="match status" value="1"/>
</dbReference>
<dbReference type="InterPro" id="IPR012851">
    <property type="entry name" value="Spore_coat_CotF-like"/>
</dbReference>
<dbReference type="PATRIC" id="fig|1149862.3.peg.266"/>
<protein>
    <submittedName>
        <fullName evidence="2">Coat F domain protein</fullName>
    </submittedName>
</protein>
<reference evidence="2 3" key="1">
    <citation type="journal article" date="2012" name="J. Bacteriol.">
        <title>Draft Genome Sequences for Two Metal-Reducing Pelosinus fermentans Strains Isolated from a Cr(VI)-Contaminated Site and for Type Strain R7.</title>
        <authorList>
            <person name="Brown S.D."/>
            <person name="Podar M."/>
            <person name="Klingeman D.M."/>
            <person name="Johnson C.M."/>
            <person name="Yang Z.K."/>
            <person name="Utturkar S.M."/>
            <person name="Land M.L."/>
            <person name="Mosher J.J."/>
            <person name="Hurt R.A.Jr."/>
            <person name="Phelps T.J."/>
            <person name="Palumbo A.V."/>
            <person name="Arkin A.P."/>
            <person name="Hazen T.C."/>
            <person name="Elias D.A."/>
        </authorList>
    </citation>
    <scope>NUCLEOTIDE SEQUENCE [LARGE SCALE GENOMIC DNA]</scope>
    <source>
        <strain evidence="2 3">B4</strain>
    </source>
</reference>
<dbReference type="Proteomes" id="UP000004324">
    <property type="component" value="Unassembled WGS sequence"/>
</dbReference>
<comment type="caution">
    <text evidence="2">The sequence shown here is derived from an EMBL/GenBank/DDBJ whole genome shotgun (WGS) entry which is preliminary data.</text>
</comment>
<dbReference type="CDD" id="cd00657">
    <property type="entry name" value="Ferritin_like"/>
    <property type="match status" value="1"/>
</dbReference>
<evidence type="ECO:0000313" key="2">
    <source>
        <dbReference type="EMBL" id="EIW20781.1"/>
    </source>
</evidence>